<evidence type="ECO:0000256" key="6">
    <source>
        <dbReference type="ARBA" id="ARBA00022499"/>
    </source>
</evidence>
<evidence type="ECO:0000313" key="23">
    <source>
        <dbReference type="Ensembl" id="ENSOANP00000013160.2"/>
    </source>
</evidence>
<dbReference type="PANTHER" id="PTHR14167">
    <property type="entry name" value="SH3 DOMAIN-CONTAINING"/>
    <property type="match status" value="1"/>
</dbReference>
<dbReference type="GO" id="GO:0048167">
    <property type="term" value="P:regulation of synaptic plasticity"/>
    <property type="evidence" value="ECO:0007669"/>
    <property type="project" value="Ensembl"/>
</dbReference>
<evidence type="ECO:0000256" key="12">
    <source>
        <dbReference type="ARBA" id="ARBA00022949"/>
    </source>
</evidence>
<accession>F6XP42</accession>
<dbReference type="SUPFAM" id="SSF50044">
    <property type="entry name" value="SH3-domain"/>
    <property type="match status" value="3"/>
</dbReference>
<dbReference type="GO" id="GO:0042802">
    <property type="term" value="F:identical protein binding"/>
    <property type="evidence" value="ECO:0007669"/>
    <property type="project" value="Ensembl"/>
</dbReference>
<dbReference type="GO" id="GO:0051403">
    <property type="term" value="P:stress-activated MAPK cascade"/>
    <property type="evidence" value="ECO:0007669"/>
    <property type="project" value="Ensembl"/>
</dbReference>
<dbReference type="GO" id="GO:0048535">
    <property type="term" value="P:lymph node development"/>
    <property type="evidence" value="ECO:0007669"/>
    <property type="project" value="Ensembl"/>
</dbReference>
<keyword evidence="4 20" id="KW-0728">SH3 domain</keyword>
<dbReference type="GO" id="GO:0032588">
    <property type="term" value="C:trans-Golgi network membrane"/>
    <property type="evidence" value="ECO:0007669"/>
    <property type="project" value="Ensembl"/>
</dbReference>
<dbReference type="GO" id="GO:0030426">
    <property type="term" value="C:growth cone"/>
    <property type="evidence" value="ECO:0007669"/>
    <property type="project" value="Ensembl"/>
</dbReference>
<dbReference type="GO" id="GO:0051015">
    <property type="term" value="F:actin filament binding"/>
    <property type="evidence" value="ECO:0007669"/>
    <property type="project" value="Ensembl"/>
</dbReference>
<evidence type="ECO:0000256" key="21">
    <source>
        <dbReference type="SAM" id="MobiDB-lite"/>
    </source>
</evidence>
<dbReference type="GO" id="GO:0006915">
    <property type="term" value="P:apoptotic process"/>
    <property type="evidence" value="ECO:0007669"/>
    <property type="project" value="Ensembl"/>
</dbReference>
<organism evidence="23 24">
    <name type="scientific">Ornithorhynchus anatinus</name>
    <name type="common">Duckbill platypus</name>
    <dbReference type="NCBI Taxonomy" id="9258"/>
    <lineage>
        <taxon>Eukaryota</taxon>
        <taxon>Metazoa</taxon>
        <taxon>Chordata</taxon>
        <taxon>Craniata</taxon>
        <taxon>Vertebrata</taxon>
        <taxon>Euteleostomi</taxon>
        <taxon>Mammalia</taxon>
        <taxon>Monotremata</taxon>
        <taxon>Ornithorhynchidae</taxon>
        <taxon>Ornithorhynchus</taxon>
    </lineage>
</organism>
<evidence type="ECO:0000256" key="9">
    <source>
        <dbReference type="ARBA" id="ARBA00022737"/>
    </source>
</evidence>
<dbReference type="GO" id="GO:0006629">
    <property type="term" value="P:lipid metabolic process"/>
    <property type="evidence" value="ECO:0007669"/>
    <property type="project" value="Ensembl"/>
</dbReference>
<dbReference type="GO" id="GO:0030041">
    <property type="term" value="P:actin filament polymerization"/>
    <property type="evidence" value="ECO:0007669"/>
    <property type="project" value="Ensembl"/>
</dbReference>
<dbReference type="GO" id="GO:0051301">
    <property type="term" value="P:cell division"/>
    <property type="evidence" value="ECO:0007669"/>
    <property type="project" value="UniProtKB-KW"/>
</dbReference>
<dbReference type="GO" id="GO:0009306">
    <property type="term" value="P:protein secretion"/>
    <property type="evidence" value="ECO:0007669"/>
    <property type="project" value="Ensembl"/>
</dbReference>
<dbReference type="OMA" id="SKXKPKK"/>
<dbReference type="GO" id="GO:0008584">
    <property type="term" value="P:male gonad development"/>
    <property type="evidence" value="ECO:0007669"/>
    <property type="project" value="Ensembl"/>
</dbReference>
<dbReference type="GO" id="GO:0097018">
    <property type="term" value="P:renal albumin absorption"/>
    <property type="evidence" value="ECO:0007669"/>
    <property type="project" value="Ensembl"/>
</dbReference>
<evidence type="ECO:0000256" key="8">
    <source>
        <dbReference type="ARBA" id="ARBA00022618"/>
    </source>
</evidence>
<dbReference type="GO" id="GO:0009611">
    <property type="term" value="P:response to wounding"/>
    <property type="evidence" value="ECO:0007669"/>
    <property type="project" value="Ensembl"/>
</dbReference>
<dbReference type="PANTHER" id="PTHR14167:SF23">
    <property type="entry name" value="CD2-ASSOCIATED PROTEIN"/>
    <property type="match status" value="1"/>
</dbReference>
<dbReference type="GO" id="GO:0046323">
    <property type="term" value="P:D-glucose import"/>
    <property type="evidence" value="ECO:0007669"/>
    <property type="project" value="Ensembl"/>
</dbReference>
<dbReference type="GO" id="GO:0030425">
    <property type="term" value="C:dendrite"/>
    <property type="evidence" value="ECO:0007669"/>
    <property type="project" value="Ensembl"/>
</dbReference>
<dbReference type="Proteomes" id="UP000002279">
    <property type="component" value="Unplaced"/>
</dbReference>
<dbReference type="GO" id="GO:0005770">
    <property type="term" value="C:late endosome"/>
    <property type="evidence" value="ECO:0007669"/>
    <property type="project" value="Ensembl"/>
</dbReference>
<dbReference type="GO" id="GO:0005641">
    <property type="term" value="C:nuclear envelope lumen"/>
    <property type="evidence" value="ECO:0007669"/>
    <property type="project" value="Ensembl"/>
</dbReference>
<keyword evidence="13" id="KW-0729">SH3-binding</keyword>
<dbReference type="GO" id="GO:0005737">
    <property type="term" value="C:cytoplasm"/>
    <property type="evidence" value="ECO:0000318"/>
    <property type="project" value="GO_Central"/>
</dbReference>
<reference evidence="23" key="1">
    <citation type="submission" date="2025-08" db="UniProtKB">
        <authorList>
            <consortium name="Ensembl"/>
        </authorList>
    </citation>
    <scope>IDENTIFICATION</scope>
    <source>
        <strain evidence="23">Glennie</strain>
    </source>
</reference>
<dbReference type="GO" id="GO:1990790">
    <property type="term" value="P:response to glial cell derived neurotrophic factor"/>
    <property type="evidence" value="ECO:0007669"/>
    <property type="project" value="Ensembl"/>
</dbReference>
<dbReference type="InterPro" id="IPR001452">
    <property type="entry name" value="SH3_domain"/>
</dbReference>
<dbReference type="GO" id="GO:0003158">
    <property type="term" value="P:endothelium development"/>
    <property type="evidence" value="ECO:0007669"/>
    <property type="project" value="Ensembl"/>
</dbReference>
<dbReference type="CDD" id="cd12056">
    <property type="entry name" value="SH3_CD2AP_3"/>
    <property type="match status" value="1"/>
</dbReference>
<dbReference type="GO" id="GO:0001771">
    <property type="term" value="P:immunological synapse formation"/>
    <property type="evidence" value="ECO:0007669"/>
    <property type="project" value="Ensembl"/>
</dbReference>
<dbReference type="GO" id="GO:0071559">
    <property type="term" value="P:response to transforming growth factor beta"/>
    <property type="evidence" value="ECO:0007669"/>
    <property type="project" value="Ensembl"/>
</dbReference>
<keyword evidence="16" id="KW-0966">Cell projection</keyword>
<dbReference type="Pfam" id="PF14604">
    <property type="entry name" value="SH3_9"/>
    <property type="match status" value="1"/>
</dbReference>
<dbReference type="GO" id="GO:0048011">
    <property type="term" value="P:neurotrophin TRK receptor signaling pathway"/>
    <property type="evidence" value="ECO:0007669"/>
    <property type="project" value="Ensembl"/>
</dbReference>
<keyword evidence="14" id="KW-0175">Coiled coil</keyword>
<dbReference type="GO" id="GO:0016477">
    <property type="term" value="P:cell migration"/>
    <property type="evidence" value="ECO:0000318"/>
    <property type="project" value="GO_Central"/>
</dbReference>
<dbReference type="GO" id="GO:0032868">
    <property type="term" value="P:response to insulin"/>
    <property type="evidence" value="ECO:0007669"/>
    <property type="project" value="Ensembl"/>
</dbReference>
<dbReference type="GO" id="GO:0030276">
    <property type="term" value="F:clathrin binding"/>
    <property type="evidence" value="ECO:0007669"/>
    <property type="project" value="Ensembl"/>
</dbReference>
<evidence type="ECO:0000256" key="4">
    <source>
        <dbReference type="ARBA" id="ARBA00022443"/>
    </source>
</evidence>
<dbReference type="InParanoid" id="F6XP42"/>
<evidence type="ECO:0000256" key="14">
    <source>
        <dbReference type="ARBA" id="ARBA00023054"/>
    </source>
</evidence>
<dbReference type="GO" id="GO:0051058">
    <property type="term" value="P:negative regulation of small GTPase mediated signal transduction"/>
    <property type="evidence" value="ECO:0007669"/>
    <property type="project" value="Ensembl"/>
</dbReference>
<dbReference type="GO" id="GO:0006979">
    <property type="term" value="P:response to oxidative stress"/>
    <property type="evidence" value="ECO:0007669"/>
    <property type="project" value="Ensembl"/>
</dbReference>
<evidence type="ECO:0000256" key="1">
    <source>
        <dbReference type="ARBA" id="ARBA00004245"/>
    </source>
</evidence>
<dbReference type="FunFam" id="2.30.30.40:FF:000094">
    <property type="entry name" value="SH3 domain-containing kinase-binding protein 1"/>
    <property type="match status" value="1"/>
</dbReference>
<dbReference type="eggNOG" id="KOG4348">
    <property type="taxonomic scope" value="Eukaryota"/>
</dbReference>
<dbReference type="GO" id="GO:0001650">
    <property type="term" value="C:fibrillar center"/>
    <property type="evidence" value="ECO:0007669"/>
    <property type="project" value="Ensembl"/>
</dbReference>
<evidence type="ECO:0000256" key="20">
    <source>
        <dbReference type="PROSITE-ProRule" id="PRU00192"/>
    </source>
</evidence>
<dbReference type="GO" id="GO:0005886">
    <property type="term" value="C:plasma membrane"/>
    <property type="evidence" value="ECO:0000318"/>
    <property type="project" value="GO_Central"/>
</dbReference>
<keyword evidence="6" id="KW-1017">Isopeptide bond</keyword>
<dbReference type="GO" id="GO:0043524">
    <property type="term" value="P:negative regulation of neuron apoptotic process"/>
    <property type="evidence" value="ECO:0007669"/>
    <property type="project" value="Ensembl"/>
</dbReference>
<feature type="domain" description="SH3" evidence="22">
    <location>
        <begin position="108"/>
        <end position="167"/>
    </location>
</feature>
<dbReference type="GO" id="GO:0038180">
    <property type="term" value="P:nerve growth factor signaling pathway"/>
    <property type="evidence" value="ECO:0007669"/>
    <property type="project" value="Ensembl"/>
</dbReference>
<dbReference type="GO" id="GO:0050714">
    <property type="term" value="P:positive regulation of protein secretion"/>
    <property type="evidence" value="ECO:0007669"/>
    <property type="project" value="Ensembl"/>
</dbReference>
<dbReference type="Bgee" id="ENSOANG00000008279">
    <property type="expression patterns" value="Expressed in ovary and 8 other cell types or tissues"/>
</dbReference>
<dbReference type="GO" id="GO:0060612">
    <property type="term" value="P:adipose tissue development"/>
    <property type="evidence" value="ECO:0007669"/>
    <property type="project" value="Ensembl"/>
</dbReference>
<dbReference type="GO" id="GO:0048668">
    <property type="term" value="P:collateral sprouting"/>
    <property type="evidence" value="ECO:0007669"/>
    <property type="project" value="Ensembl"/>
</dbReference>
<sequence>MVDYIVEYDYDAVHDDELTIRVGEILRNVKKLEEEGWLEGELNGKRGMFPDNFVKEIKREAESKDENVPLRRERQGNVASLVQRMSTYGLPAGGFQPHPQTKGFKKKSKKRQCKVLYQYLPQNEDELELKVGDIIEINEEVEEGWWNGTLNSKTGLFPSNFVKELEVIDDGETPETQEDPESVFIGPASPLASSGNGSDLPAAPITQPKKIRGVGFGDIFKEGSVKLKSRIPSNESEEKKPDKVCMLQLLKSQVAEIAKAETDSKPKAKEYCRTLFPYESTNEDELSFKEGEIIHLISKDTGELGWWKGELNGKEGVFPDNFAAQINEQDKDFPVSQMFHFFLLIIQNATHLLYHPKKPIPLNKANNLRSVGIMPQGGPEKPVPPPPFSKVNGEVSAIRPKSEFEPLLKPKLESEQLPLRPKSVELDSLAIRHSKEIDAVNFDEIGSSENLVHLTADRPKMPRRRLPIRFNGSNSPTQSPEKNVKLQKEEVESAKPKPLEGKKVSCGYPAVVSSSPSSPSPRPNSAVFLSPVEVKPKEETDDGKKYSVEDLRIQILELRTMVEGLRKSHE</sequence>
<feature type="domain" description="SH3" evidence="22">
    <location>
        <begin position="1"/>
        <end position="59"/>
    </location>
</feature>
<comment type="function">
    <text evidence="18">Seems to act as an adapter protein between membrane proteins and the actin cytoskeleton. In collaboration with CBLC, modulates the rate of RET turnover and may act as regulatory checkpoint that limits the potency of GDNF on neuronal survival. Controls CBLC function, converting it from an inhibitor to a promoter of RET degradation. May play a role in receptor clustering and cytoskeletal polarity in the junction between T-cell and antigen-presenting cell. May anchor the podocyte slit diaphragm to the actin cytoskeleton in renal glomerolus. Also required for cytokinesis. Plays a role in epithelial cell junctions formation.</text>
</comment>
<feature type="compositionally biased region" description="Polar residues" evidence="21">
    <location>
        <begin position="471"/>
        <end position="481"/>
    </location>
</feature>
<dbReference type="GO" id="GO:0046847">
    <property type="term" value="P:filopodium assembly"/>
    <property type="evidence" value="ECO:0007669"/>
    <property type="project" value="Ensembl"/>
</dbReference>
<dbReference type="GO" id="GO:0017124">
    <property type="term" value="F:SH3 domain binding"/>
    <property type="evidence" value="ECO:0007669"/>
    <property type="project" value="UniProtKB-KW"/>
</dbReference>
<keyword evidence="12" id="KW-0965">Cell junction</keyword>
<dbReference type="GO" id="GO:0036312">
    <property type="term" value="F:phosphatidylinositol 3-kinase regulatory subunit binding"/>
    <property type="evidence" value="ECO:0007669"/>
    <property type="project" value="Ensembl"/>
</dbReference>
<evidence type="ECO:0000256" key="17">
    <source>
        <dbReference type="ARBA" id="ARBA00023306"/>
    </source>
</evidence>
<keyword evidence="24" id="KW-1185">Reference proteome</keyword>
<dbReference type="Pfam" id="PF00018">
    <property type="entry name" value="SH3_1"/>
    <property type="match status" value="2"/>
</dbReference>
<dbReference type="GO" id="GO:0051291">
    <property type="term" value="P:protein heterooligomerization"/>
    <property type="evidence" value="ECO:0007669"/>
    <property type="project" value="Ensembl"/>
</dbReference>
<dbReference type="GO" id="GO:0002102">
    <property type="term" value="C:podosome"/>
    <property type="evidence" value="ECO:0007669"/>
    <property type="project" value="Ensembl"/>
</dbReference>
<evidence type="ECO:0000256" key="5">
    <source>
        <dbReference type="ARBA" id="ARBA00022490"/>
    </source>
</evidence>
<keyword evidence="10" id="KW-0498">Mitosis</keyword>
<dbReference type="GO" id="GO:0001726">
    <property type="term" value="C:ruffle"/>
    <property type="evidence" value="ECO:0007669"/>
    <property type="project" value="UniProtKB-SubCell"/>
</dbReference>
<dbReference type="AlphaFoldDB" id="F6XP42"/>
<dbReference type="FunFam" id="2.30.30.40:FF:000112">
    <property type="entry name" value="SH3 domain-containing kinase-binding protein 1"/>
    <property type="match status" value="1"/>
</dbReference>
<dbReference type="GO" id="GO:0043491">
    <property type="term" value="P:phosphatidylinositol 3-kinase/protein kinase B signal transduction"/>
    <property type="evidence" value="ECO:0007669"/>
    <property type="project" value="Ensembl"/>
</dbReference>
<keyword evidence="5" id="KW-0963">Cytoplasm</keyword>
<dbReference type="GO" id="GO:0044331">
    <property type="term" value="P:cell-cell adhesion mediated by cadherin"/>
    <property type="evidence" value="ECO:0007669"/>
    <property type="project" value="Ensembl"/>
</dbReference>
<evidence type="ECO:0000256" key="11">
    <source>
        <dbReference type="ARBA" id="ARBA00022843"/>
    </source>
</evidence>
<dbReference type="PROSITE" id="PS50002">
    <property type="entry name" value="SH3"/>
    <property type="match status" value="3"/>
</dbReference>
<keyword evidence="9" id="KW-0677">Repeat</keyword>
<dbReference type="FunCoup" id="F6XP42">
    <property type="interactions" value="1184"/>
</dbReference>
<dbReference type="GO" id="GO:0006954">
    <property type="term" value="P:inflammatory response"/>
    <property type="evidence" value="ECO:0007669"/>
    <property type="project" value="Ensembl"/>
</dbReference>
<dbReference type="GO" id="GO:0032911">
    <property type="term" value="P:negative regulation of transforming growth factor beta1 production"/>
    <property type="evidence" value="ECO:0007669"/>
    <property type="project" value="Ensembl"/>
</dbReference>
<dbReference type="GO" id="GO:0050852">
    <property type="term" value="P:T cell receptor signaling pathway"/>
    <property type="evidence" value="ECO:0007669"/>
    <property type="project" value="Ensembl"/>
</dbReference>
<dbReference type="GO" id="GO:0061024">
    <property type="term" value="P:membrane organization"/>
    <property type="evidence" value="ECO:0007669"/>
    <property type="project" value="Ensembl"/>
</dbReference>
<dbReference type="GO" id="GO:0031594">
    <property type="term" value="C:neuromuscular junction"/>
    <property type="evidence" value="ECO:0007669"/>
    <property type="project" value="Ensembl"/>
</dbReference>
<dbReference type="GO" id="GO:0050808">
    <property type="term" value="P:synapse organization"/>
    <property type="evidence" value="ECO:0007669"/>
    <property type="project" value="Ensembl"/>
</dbReference>
<evidence type="ECO:0000256" key="19">
    <source>
        <dbReference type="ARBA" id="ARBA00069668"/>
    </source>
</evidence>
<dbReference type="GO" id="GO:0032482">
    <property type="term" value="P:Rab protein signal transduction"/>
    <property type="evidence" value="ECO:0007669"/>
    <property type="project" value="Ensembl"/>
</dbReference>
<evidence type="ECO:0000256" key="3">
    <source>
        <dbReference type="ARBA" id="ARBA00004466"/>
    </source>
</evidence>
<feature type="compositionally biased region" description="Basic and acidic residues" evidence="21">
    <location>
        <begin position="482"/>
        <end position="503"/>
    </location>
</feature>
<keyword evidence="15" id="KW-0206">Cytoskeleton</keyword>
<evidence type="ECO:0000256" key="18">
    <source>
        <dbReference type="ARBA" id="ARBA00056655"/>
    </source>
</evidence>
<dbReference type="GO" id="GO:0009615">
    <property type="term" value="P:response to virus"/>
    <property type="evidence" value="ECO:0007669"/>
    <property type="project" value="Ensembl"/>
</dbReference>
<dbReference type="GO" id="GO:0030163">
    <property type="term" value="P:protein catabolic process"/>
    <property type="evidence" value="ECO:0007669"/>
    <property type="project" value="Ensembl"/>
</dbReference>
<dbReference type="InterPro" id="IPR036028">
    <property type="entry name" value="SH3-like_dom_sf"/>
</dbReference>
<name>F6XP42_ORNAN</name>
<dbReference type="GO" id="GO:0070371">
    <property type="term" value="P:ERK1 and ERK2 cascade"/>
    <property type="evidence" value="ECO:0007669"/>
    <property type="project" value="Ensembl"/>
</dbReference>
<dbReference type="GO" id="GO:0008283">
    <property type="term" value="P:cell population proliferation"/>
    <property type="evidence" value="ECO:0007669"/>
    <property type="project" value="Ensembl"/>
</dbReference>
<evidence type="ECO:0000256" key="13">
    <source>
        <dbReference type="ARBA" id="ARBA00023036"/>
    </source>
</evidence>
<dbReference type="Gene3D" id="2.30.30.40">
    <property type="entry name" value="SH3 Domains"/>
    <property type="match status" value="3"/>
</dbReference>
<feature type="domain" description="SH3" evidence="22">
    <location>
        <begin position="267"/>
        <end position="328"/>
    </location>
</feature>
<keyword evidence="7" id="KW-0597">Phosphoprotein</keyword>
<dbReference type="GO" id="GO:0031982">
    <property type="term" value="C:vesicle"/>
    <property type="evidence" value="ECO:0000318"/>
    <property type="project" value="GO_Central"/>
</dbReference>
<dbReference type="FunFam" id="2.30.30.40:FF:000072">
    <property type="entry name" value="Unconventional Myosin IB"/>
    <property type="match status" value="1"/>
</dbReference>
<dbReference type="GO" id="GO:0032956">
    <property type="term" value="P:regulation of actin cytoskeleton organization"/>
    <property type="evidence" value="ECO:0007669"/>
    <property type="project" value="Ensembl"/>
</dbReference>
<comment type="subcellular location">
    <subcellularLocation>
        <location evidence="2">Cell junction</location>
    </subcellularLocation>
    <subcellularLocation>
        <location evidence="3">Cell projection</location>
        <location evidence="3">Ruffle</location>
    </subcellularLocation>
    <subcellularLocation>
        <location evidence="1">Cytoplasm</location>
        <location evidence="1">Cytoskeleton</location>
    </subcellularLocation>
</comment>
<keyword evidence="8" id="KW-0132">Cell division</keyword>
<evidence type="ECO:0000256" key="7">
    <source>
        <dbReference type="ARBA" id="ARBA00022553"/>
    </source>
</evidence>
<dbReference type="PRINTS" id="PR00452">
    <property type="entry name" value="SH3DOMAIN"/>
</dbReference>
<gene>
    <name evidence="23" type="primary">CD2AP</name>
</gene>
<reference evidence="23" key="2">
    <citation type="submission" date="2025-09" db="UniProtKB">
        <authorList>
            <consortium name="Ensembl"/>
        </authorList>
    </citation>
    <scope>IDENTIFICATION</scope>
    <source>
        <strain evidence="23">Glennie</strain>
    </source>
</reference>
<proteinExistence type="predicted"/>
<dbReference type="GO" id="GO:0031252">
    <property type="term" value="C:cell leading edge"/>
    <property type="evidence" value="ECO:0000318"/>
    <property type="project" value="GO_Central"/>
</dbReference>
<dbReference type="GO" id="GO:0045216">
    <property type="term" value="P:cell-cell junction organization"/>
    <property type="evidence" value="ECO:0007669"/>
    <property type="project" value="Ensembl"/>
</dbReference>
<dbReference type="InterPro" id="IPR035777">
    <property type="entry name" value="CD2AP_SH3_3"/>
</dbReference>
<dbReference type="GO" id="GO:0036057">
    <property type="term" value="C:slit diaphragm"/>
    <property type="evidence" value="ECO:0007669"/>
    <property type="project" value="Ensembl"/>
</dbReference>
<dbReference type="GO" id="GO:0034451">
    <property type="term" value="C:centriolar satellite"/>
    <property type="evidence" value="ECO:0007669"/>
    <property type="project" value="Ensembl"/>
</dbReference>
<dbReference type="GO" id="GO:0032905">
    <property type="term" value="P:transforming growth factor beta1 production"/>
    <property type="evidence" value="ECO:0007669"/>
    <property type="project" value="Ensembl"/>
</dbReference>
<keyword evidence="11" id="KW-0832">Ubl conjugation</keyword>
<dbReference type="Ensembl" id="ENSOANT00000013162.2">
    <property type="protein sequence ID" value="ENSOANP00000013160.2"/>
    <property type="gene ID" value="ENSOANG00000008279.2"/>
</dbReference>
<dbReference type="STRING" id="9258.ENSOANP00000013160"/>
<dbReference type="GO" id="GO:1900182">
    <property type="term" value="P:positive regulation of protein localization to nucleus"/>
    <property type="evidence" value="ECO:0007669"/>
    <property type="project" value="Ensembl"/>
</dbReference>
<evidence type="ECO:0000259" key="22">
    <source>
        <dbReference type="PROSITE" id="PS50002"/>
    </source>
</evidence>
<dbReference type="SMART" id="SM00326">
    <property type="entry name" value="SH3"/>
    <property type="match status" value="3"/>
</dbReference>
<evidence type="ECO:0000256" key="15">
    <source>
        <dbReference type="ARBA" id="ARBA00023212"/>
    </source>
</evidence>
<feature type="region of interest" description="Disordered" evidence="21">
    <location>
        <begin position="459"/>
        <end position="545"/>
    </location>
</feature>
<dbReference type="GO" id="GO:0035633">
    <property type="term" value="P:maintenance of blood-brain barrier"/>
    <property type="evidence" value="ECO:0007669"/>
    <property type="project" value="Ensembl"/>
</dbReference>
<protein>
    <recommendedName>
        <fullName evidence="19">CD2-associated protein</fullName>
    </recommendedName>
</protein>
<feature type="compositionally biased region" description="Basic and acidic residues" evidence="21">
    <location>
        <begin position="534"/>
        <end position="545"/>
    </location>
</feature>
<evidence type="ECO:0000256" key="2">
    <source>
        <dbReference type="ARBA" id="ARBA00004282"/>
    </source>
</evidence>
<dbReference type="GO" id="GO:0007015">
    <property type="term" value="P:actin filament organization"/>
    <property type="evidence" value="ECO:0000318"/>
    <property type="project" value="GO_Central"/>
</dbReference>
<evidence type="ECO:0000313" key="24">
    <source>
        <dbReference type="Proteomes" id="UP000002279"/>
    </source>
</evidence>
<dbReference type="InterPro" id="IPR050384">
    <property type="entry name" value="Endophilin_SH3RF"/>
</dbReference>
<dbReference type="GO" id="GO:0031941">
    <property type="term" value="C:filamentous actin"/>
    <property type="evidence" value="ECO:0007669"/>
    <property type="project" value="Ensembl"/>
</dbReference>
<dbReference type="GO" id="GO:0072112">
    <property type="term" value="P:podocyte differentiation"/>
    <property type="evidence" value="ECO:0007669"/>
    <property type="project" value="Ensembl"/>
</dbReference>
<dbReference type="GO" id="GO:0051674">
    <property type="term" value="P:localization of cell"/>
    <property type="evidence" value="ECO:0007669"/>
    <property type="project" value="Ensembl"/>
</dbReference>
<dbReference type="HOGENOM" id="CLU_024255_2_0_1"/>
<dbReference type="GO" id="GO:0001889">
    <property type="term" value="P:liver development"/>
    <property type="evidence" value="ECO:0007669"/>
    <property type="project" value="Ensembl"/>
</dbReference>
<evidence type="ECO:0000256" key="10">
    <source>
        <dbReference type="ARBA" id="ARBA00022776"/>
    </source>
</evidence>
<keyword evidence="17" id="KW-0131">Cell cycle</keyword>
<dbReference type="GeneTree" id="ENSGT00940000157566"/>
<evidence type="ECO:0000256" key="16">
    <source>
        <dbReference type="ARBA" id="ARBA00023273"/>
    </source>
</evidence>